<keyword evidence="2" id="KW-1185">Reference proteome</keyword>
<accession>A0A8A3PKL4</accession>
<dbReference type="AlphaFoldDB" id="A0A8A3PKL4"/>
<sequence>MATGVDETMIAEPAPLAPNRTHGWVLDRILVATSFRATLPITIRAGGETKAIARLVPRRKLIPSSARLEGPHPPGPHIHSPGKVAMAVAPARLAPHRKQLTLLESCDNHILKTYTPNIQQTQQQ</sequence>
<proteinExistence type="predicted"/>
<organism evidence="1 2">
    <name type="scientific">Monilinia vaccinii-corymbosi</name>
    <dbReference type="NCBI Taxonomy" id="61207"/>
    <lineage>
        <taxon>Eukaryota</taxon>
        <taxon>Fungi</taxon>
        <taxon>Dikarya</taxon>
        <taxon>Ascomycota</taxon>
        <taxon>Pezizomycotina</taxon>
        <taxon>Leotiomycetes</taxon>
        <taxon>Helotiales</taxon>
        <taxon>Sclerotiniaceae</taxon>
        <taxon>Monilinia</taxon>
    </lineage>
</organism>
<evidence type="ECO:0000313" key="1">
    <source>
        <dbReference type="EMBL" id="QSZ35650.1"/>
    </source>
</evidence>
<dbReference type="EMBL" id="CP063409">
    <property type="protein sequence ID" value="QSZ35650.1"/>
    <property type="molecule type" value="Genomic_DNA"/>
</dbReference>
<evidence type="ECO:0000313" key="2">
    <source>
        <dbReference type="Proteomes" id="UP000672032"/>
    </source>
</evidence>
<dbReference type="Proteomes" id="UP000672032">
    <property type="component" value="Chromosome 5"/>
</dbReference>
<reference evidence="1" key="1">
    <citation type="submission" date="2020-10" db="EMBL/GenBank/DDBJ databases">
        <title>Genome Sequence of Monilinia vaccinii-corymbosi Sheds Light on Mummy Berry Disease Infection of Blueberry and Mating Type.</title>
        <authorList>
            <person name="Yow A.G."/>
            <person name="Zhang Y."/>
            <person name="Bansal K."/>
            <person name="Eacker S.M."/>
            <person name="Sullivan S."/>
            <person name="Liachko I."/>
            <person name="Cubeta M.A."/>
            <person name="Rollins J.A."/>
            <person name="Ashrafi H."/>
        </authorList>
    </citation>
    <scope>NUCLEOTIDE SEQUENCE</scope>
    <source>
        <strain evidence="1">RL-1</strain>
    </source>
</reference>
<protein>
    <submittedName>
        <fullName evidence="1">Uncharacterized protein</fullName>
    </submittedName>
</protein>
<name>A0A8A3PKL4_9HELO</name>
<gene>
    <name evidence="1" type="ORF">DSL72_008520</name>
</gene>